<keyword evidence="1" id="KW-0479">Metal-binding</keyword>
<name>A0AAJ1AJD2_9BACT</name>
<dbReference type="Proteomes" id="UP001197609">
    <property type="component" value="Unassembled WGS sequence"/>
</dbReference>
<organism evidence="4 5">
    <name type="scientific">Candidatus Methylomirabilis tolerans</name>
    <dbReference type="NCBI Taxonomy" id="3123416"/>
    <lineage>
        <taxon>Bacteria</taxon>
        <taxon>Candidatus Methylomirabilota</taxon>
        <taxon>Candidatus Methylomirabilia</taxon>
        <taxon>Candidatus Methylomirabilales</taxon>
        <taxon>Candidatus Methylomirabilaceae</taxon>
        <taxon>Candidatus Methylomirabilis</taxon>
    </lineage>
</organism>
<accession>A0AAJ1AJD2</accession>
<sequence>MKPTRVSDPAEVIVDRQERVLIITWRDGHRSVYSFDNLRRDCPCASCNDARNKRLDAGNLLVLSGPIVMPGDVQITDYRPVGWYALNFTWSDRHDTGIYTYESLRANCPCAGCANSTVAGAER</sequence>
<comment type="caution">
    <text evidence="4">The sequence shown here is derived from an EMBL/GenBank/DDBJ whole genome shotgun (WGS) entry which is preliminary data.</text>
</comment>
<gene>
    <name evidence="4" type="ORF">K8G79_12130</name>
</gene>
<dbReference type="InterPro" id="IPR038492">
    <property type="entry name" value="GBBH-like_N_sf"/>
</dbReference>
<evidence type="ECO:0000259" key="3">
    <source>
        <dbReference type="Pfam" id="PF06155"/>
    </source>
</evidence>
<evidence type="ECO:0000313" key="5">
    <source>
        <dbReference type="Proteomes" id="UP001197609"/>
    </source>
</evidence>
<dbReference type="Pfam" id="PF06155">
    <property type="entry name" value="GBBH-like_N"/>
    <property type="match status" value="1"/>
</dbReference>
<dbReference type="PANTHER" id="PTHR35303">
    <property type="entry name" value="OS02G0197800 PROTEIN"/>
    <property type="match status" value="1"/>
</dbReference>
<dbReference type="AlphaFoldDB" id="A0AAJ1AJD2"/>
<reference evidence="4 5" key="1">
    <citation type="journal article" date="2021" name="bioRxiv">
        <title>Unraveling nitrogen, sulfur and carbon metabolic pathways and microbial community transcriptional responses to substrate deprivation and toxicity stresses in a bioreactor mimicking anoxic brackish coastal sediment conditions.</title>
        <authorList>
            <person name="Martins P.D."/>
            <person name="Echeveste M.J."/>
            <person name="Arshad A."/>
            <person name="Kurth J."/>
            <person name="Ouboter H."/>
            <person name="Jetten M.S.M."/>
            <person name="Welte C.U."/>
        </authorList>
    </citation>
    <scope>NUCLEOTIDE SEQUENCE [LARGE SCALE GENOMIC DNA]</scope>
    <source>
        <strain evidence="4">MAG_38</strain>
    </source>
</reference>
<evidence type="ECO:0000313" key="4">
    <source>
        <dbReference type="EMBL" id="MBZ0160863.1"/>
    </source>
</evidence>
<protein>
    <submittedName>
        <fullName evidence="4">DUF971 domain-containing protein</fullName>
    </submittedName>
</protein>
<feature type="domain" description="Gamma-butyrobetaine hydroxylase-like N-terminal" evidence="3">
    <location>
        <begin position="14"/>
        <end position="105"/>
    </location>
</feature>
<dbReference type="InterPro" id="IPR010376">
    <property type="entry name" value="GBBH-like_N"/>
</dbReference>
<proteinExistence type="predicted"/>
<dbReference type="Gene3D" id="3.30.2020.30">
    <property type="match status" value="1"/>
</dbReference>
<evidence type="ECO:0000256" key="2">
    <source>
        <dbReference type="ARBA" id="ARBA00023004"/>
    </source>
</evidence>
<dbReference type="GO" id="GO:0046872">
    <property type="term" value="F:metal ion binding"/>
    <property type="evidence" value="ECO:0007669"/>
    <property type="project" value="UniProtKB-KW"/>
</dbReference>
<dbReference type="EMBL" id="JAIOIU010000159">
    <property type="protein sequence ID" value="MBZ0160863.1"/>
    <property type="molecule type" value="Genomic_DNA"/>
</dbReference>
<evidence type="ECO:0000256" key="1">
    <source>
        <dbReference type="ARBA" id="ARBA00022723"/>
    </source>
</evidence>
<keyword evidence="2" id="KW-0408">Iron</keyword>